<evidence type="ECO:0000256" key="4">
    <source>
        <dbReference type="SAM" id="MobiDB-lite"/>
    </source>
</evidence>
<dbReference type="AlphaFoldDB" id="A0A9P8RLW3"/>
<name>A0A9P8RLW3_9PEZI</name>
<evidence type="ECO:0000256" key="2">
    <source>
        <dbReference type="ARBA" id="ARBA00013807"/>
    </source>
</evidence>
<proteinExistence type="inferred from homology"/>
<dbReference type="GO" id="GO:0005768">
    <property type="term" value="C:endosome"/>
    <property type="evidence" value="ECO:0007669"/>
    <property type="project" value="TreeGrafter"/>
</dbReference>
<keyword evidence="3" id="KW-0175">Coiled coil</keyword>
<dbReference type="PANTHER" id="PTHR15157">
    <property type="entry name" value="UV RADIATION RESISTANCE-ASSOCIATED GENE PROTEIN"/>
    <property type="match status" value="1"/>
</dbReference>
<dbReference type="EMBL" id="JAGHQM010001173">
    <property type="protein sequence ID" value="KAH0556237.1"/>
    <property type="molecule type" value="Genomic_DNA"/>
</dbReference>
<evidence type="ECO:0000256" key="1">
    <source>
        <dbReference type="ARBA" id="ARBA00009574"/>
    </source>
</evidence>
<gene>
    <name evidence="5" type="ORF">GP486_005839</name>
</gene>
<evidence type="ECO:0000256" key="3">
    <source>
        <dbReference type="ARBA" id="ARBA00023054"/>
    </source>
</evidence>
<dbReference type="GO" id="GO:0000323">
    <property type="term" value="C:lytic vacuole"/>
    <property type="evidence" value="ECO:0007669"/>
    <property type="project" value="TreeGrafter"/>
</dbReference>
<dbReference type="GO" id="GO:0035493">
    <property type="term" value="P:SNARE complex assembly"/>
    <property type="evidence" value="ECO:0007669"/>
    <property type="project" value="TreeGrafter"/>
</dbReference>
<feature type="region of interest" description="Disordered" evidence="4">
    <location>
        <begin position="457"/>
        <end position="482"/>
    </location>
</feature>
<keyword evidence="6" id="KW-1185">Reference proteome</keyword>
<sequence>MEVSREASCATGATSTRPFENPSFQFFDLNPCGPRVARLDEMTVKFWVKTEVVKNYYLLLELQLNLQTLQFIGKSVKLENFHHPFPPNCVIFHLSDGIYTNFTDIAPQQSPFPLFLKLPRSIEDDIQPTSSYDALMRLSTLDDCIQDALITREKLTSQINTILKENKASLDIVSEVSQYKESLAATNRYLAAERRQLRSATKRRAELKASLDARKEAIRKGRDAQTKARNYLEEATEKLKECGVLVEHTAEELRGQRRRICEDLMDIFPIEPVPGHPLSFTIRGLPLPNSNFESSDVDEDTIAAAFGHVAHLVYLLSFYLSTPLLYPVQLQSSTSFILDPISLMPGPRTFPLYAKASVYYRFDYAVFLLNKDIEQLMSRYALKALDIRHTLPNLKYLLYVLAAGQGELPARKSGGVKGLLLGKAAVVAISLSSRRGSEDSAVVRGLDARKLVEAEARRSANAKGKAPSAASDENPLHANGFS</sequence>
<dbReference type="PANTHER" id="PTHR15157:SF5">
    <property type="entry name" value="UV RADIATION RESISTANCE-ASSOCIATED GENE PROTEIN"/>
    <property type="match status" value="1"/>
</dbReference>
<accession>A0A9P8RLW3</accession>
<evidence type="ECO:0000313" key="5">
    <source>
        <dbReference type="EMBL" id="KAH0556237.1"/>
    </source>
</evidence>
<dbReference type="Pfam" id="PF10186">
    <property type="entry name" value="ATG14"/>
    <property type="match status" value="1"/>
</dbReference>
<dbReference type="Proteomes" id="UP000750711">
    <property type="component" value="Unassembled WGS sequence"/>
</dbReference>
<organism evidence="5 6">
    <name type="scientific">Trichoglossum hirsutum</name>
    <dbReference type="NCBI Taxonomy" id="265104"/>
    <lineage>
        <taxon>Eukaryota</taxon>
        <taxon>Fungi</taxon>
        <taxon>Dikarya</taxon>
        <taxon>Ascomycota</taxon>
        <taxon>Pezizomycotina</taxon>
        <taxon>Geoglossomycetes</taxon>
        <taxon>Geoglossales</taxon>
        <taxon>Geoglossaceae</taxon>
        <taxon>Trichoglossum</taxon>
    </lineage>
</organism>
<dbReference type="InterPro" id="IPR018791">
    <property type="entry name" value="UV_resistance/autophagy_Atg14"/>
</dbReference>
<comment type="caution">
    <text evidence="5">The sequence shown here is derived from an EMBL/GenBank/DDBJ whole genome shotgun (WGS) entry which is preliminary data.</text>
</comment>
<evidence type="ECO:0000313" key="6">
    <source>
        <dbReference type="Proteomes" id="UP000750711"/>
    </source>
</evidence>
<dbReference type="GO" id="GO:0000149">
    <property type="term" value="F:SNARE binding"/>
    <property type="evidence" value="ECO:0007669"/>
    <property type="project" value="TreeGrafter"/>
</dbReference>
<reference evidence="5" key="1">
    <citation type="submission" date="2021-03" db="EMBL/GenBank/DDBJ databases">
        <title>Comparative genomics and phylogenomic investigation of the class Geoglossomycetes provide insights into ecological specialization and systematics.</title>
        <authorList>
            <person name="Melie T."/>
            <person name="Pirro S."/>
            <person name="Miller A.N."/>
            <person name="Quandt A."/>
        </authorList>
    </citation>
    <scope>NUCLEOTIDE SEQUENCE</scope>
    <source>
        <strain evidence="5">CAQ_001_2017</strain>
    </source>
</reference>
<comment type="similarity">
    <text evidence="1">Belongs to the ATG14 family.</text>
</comment>
<dbReference type="GO" id="GO:0032991">
    <property type="term" value="C:protein-containing complex"/>
    <property type="evidence" value="ECO:0007669"/>
    <property type="project" value="UniProtKB-ARBA"/>
</dbReference>
<protein>
    <recommendedName>
        <fullName evidence="2">Autophagy-related protein 14</fullName>
    </recommendedName>
</protein>